<dbReference type="RefSeq" id="WP_093305413.1">
    <property type="nucleotide sequence ID" value="NZ_FOOH01000018.1"/>
</dbReference>
<gene>
    <name evidence="2" type="ORF">SAMN04488033_11844</name>
</gene>
<sequence>MNNQEAIQKGIKWLKRAVIFKAGKMIMRKPASALGVGAVAAGAGIAAYSFLKKRKKNDLTHIDNIEDNNPEVKGKKKIIV</sequence>
<evidence type="ECO:0000313" key="2">
    <source>
        <dbReference type="EMBL" id="SFF98356.1"/>
    </source>
</evidence>
<proteinExistence type="predicted"/>
<feature type="transmembrane region" description="Helical" evidence="1">
    <location>
        <begin position="31"/>
        <end position="51"/>
    </location>
</feature>
<reference evidence="3" key="1">
    <citation type="submission" date="2016-10" db="EMBL/GenBank/DDBJ databases">
        <authorList>
            <person name="Varghese N."/>
            <person name="Submissions S."/>
        </authorList>
    </citation>
    <scope>NUCLEOTIDE SEQUENCE [LARGE SCALE GENOMIC DNA]</scope>
    <source>
        <strain evidence="3">DSM 23515</strain>
    </source>
</reference>
<name>A0A1I2NA25_9FLAO</name>
<keyword evidence="1" id="KW-1133">Transmembrane helix</keyword>
<keyword evidence="1" id="KW-0812">Transmembrane</keyword>
<evidence type="ECO:0000256" key="1">
    <source>
        <dbReference type="SAM" id="Phobius"/>
    </source>
</evidence>
<accession>A0A1I2NA25</accession>
<keyword evidence="1" id="KW-0472">Membrane</keyword>
<dbReference type="EMBL" id="FOOH01000018">
    <property type="protein sequence ID" value="SFF98356.1"/>
    <property type="molecule type" value="Genomic_DNA"/>
</dbReference>
<dbReference type="AlphaFoldDB" id="A0A1I2NA25"/>
<dbReference type="Proteomes" id="UP000199116">
    <property type="component" value="Unassembled WGS sequence"/>
</dbReference>
<organism evidence="2 3">
    <name type="scientific">Salegentibacter agarivorans</name>
    <dbReference type="NCBI Taxonomy" id="345907"/>
    <lineage>
        <taxon>Bacteria</taxon>
        <taxon>Pseudomonadati</taxon>
        <taxon>Bacteroidota</taxon>
        <taxon>Flavobacteriia</taxon>
        <taxon>Flavobacteriales</taxon>
        <taxon>Flavobacteriaceae</taxon>
        <taxon>Salegentibacter</taxon>
    </lineage>
</organism>
<protein>
    <submittedName>
        <fullName evidence="2">Uncharacterized protein</fullName>
    </submittedName>
</protein>
<keyword evidence="3" id="KW-1185">Reference proteome</keyword>
<evidence type="ECO:0000313" key="3">
    <source>
        <dbReference type="Proteomes" id="UP000199116"/>
    </source>
</evidence>